<dbReference type="KEGG" id="gpi:GPICK_03105"/>
<reference evidence="2 3" key="1">
    <citation type="journal article" date="2015" name="Genome Announc.">
        <title>Complete Genome of Geobacter pickeringii G13T, a Metal-Reducing Isolate from Sedimentary Kaolin Deposits.</title>
        <authorList>
            <person name="Badalamenti J.P."/>
            <person name="Bond D.R."/>
        </authorList>
    </citation>
    <scope>NUCLEOTIDE SEQUENCE [LARGE SCALE GENOMIC DNA]</scope>
    <source>
        <strain evidence="2 3">G13</strain>
    </source>
</reference>
<proteinExistence type="predicted"/>
<dbReference type="EMBL" id="CP009788">
    <property type="protein sequence ID" value="AJE02500.1"/>
    <property type="molecule type" value="Genomic_DNA"/>
</dbReference>
<feature type="domain" description="Acyl-protein synthetase LuxE" evidence="1">
    <location>
        <begin position="18"/>
        <end position="338"/>
    </location>
</feature>
<dbReference type="RefSeq" id="WP_039740430.1">
    <property type="nucleotide sequence ID" value="NZ_CP009788.1"/>
</dbReference>
<evidence type="ECO:0000313" key="3">
    <source>
        <dbReference type="Proteomes" id="UP000057609"/>
    </source>
</evidence>
<organism evidence="2 3">
    <name type="scientific">Geobacter pickeringii</name>
    <dbReference type="NCBI Taxonomy" id="345632"/>
    <lineage>
        <taxon>Bacteria</taxon>
        <taxon>Pseudomonadati</taxon>
        <taxon>Thermodesulfobacteriota</taxon>
        <taxon>Desulfuromonadia</taxon>
        <taxon>Geobacterales</taxon>
        <taxon>Geobacteraceae</taxon>
        <taxon>Geobacter</taxon>
    </lineage>
</organism>
<evidence type="ECO:0000313" key="2">
    <source>
        <dbReference type="EMBL" id="AJE02500.1"/>
    </source>
</evidence>
<accession>A0A0B5BD78</accession>
<dbReference type="Proteomes" id="UP000057609">
    <property type="component" value="Chromosome"/>
</dbReference>
<dbReference type="HOGENOM" id="CLU_043257_1_0_7"/>
<name>A0A0B5BD78_9BACT</name>
<dbReference type="Pfam" id="PF04443">
    <property type="entry name" value="LuxE"/>
    <property type="match status" value="1"/>
</dbReference>
<dbReference type="AlphaFoldDB" id="A0A0B5BD78"/>
<dbReference type="GO" id="GO:0008218">
    <property type="term" value="P:bioluminescence"/>
    <property type="evidence" value="ECO:0007669"/>
    <property type="project" value="InterPro"/>
</dbReference>
<sequence length="417" mass="46566">MDQFTHRRKELCDRINSFIWSAGGEEQFNDLCLETFRYQYEANEAYRRYCDLKGVAVTDVTSWHDIPAYPSDGFKKSLVVSFPQEKAVMANITGGTTNADLRGIILRDRYGRELVLSSNRKVMGDYLFPEGERMPILVLAPSPKSAPNMGMAIGMAETIKHFGAEGSGFFITRTGMKTRQLLKAMKEFECRGVPVAIIGSTSAFVYLFNALKANGLGFRLPPGSRLVDGGGYRGKFGERTRGDYLRECREMLGVPEPYCVNVLGMAECSTNYVDSTLRDAARGGVEGRRKPDLPWARVVAYDVETCRRPLPEGEVGLLRHFDLANLPTVLAVQTDNLGYRTADGFEIIGRAQLVDGKVSLVPSEKPVGPMGDRKIFSFLDTYMKFSISRQVARLRKEEAFCPCGEIIEEMLEGHRLP</sequence>
<gene>
    <name evidence="2" type="ORF">GPICK_03105</name>
</gene>
<dbReference type="InterPro" id="IPR007534">
    <property type="entry name" value="LuxE"/>
</dbReference>
<dbReference type="InterPro" id="IPR042099">
    <property type="entry name" value="ANL_N_sf"/>
</dbReference>
<dbReference type="Gene3D" id="3.40.50.12780">
    <property type="entry name" value="N-terminal domain of ligase-like"/>
    <property type="match status" value="1"/>
</dbReference>
<keyword evidence="3" id="KW-1185">Reference proteome</keyword>
<dbReference type="OrthoDB" id="182577at2"/>
<dbReference type="GO" id="GO:0047474">
    <property type="term" value="F:long-chain fatty acid--protein ligase activity"/>
    <property type="evidence" value="ECO:0007669"/>
    <property type="project" value="InterPro"/>
</dbReference>
<protein>
    <recommendedName>
        <fullName evidence="1">Acyl-protein synthetase LuxE domain-containing protein</fullName>
    </recommendedName>
</protein>
<evidence type="ECO:0000259" key="1">
    <source>
        <dbReference type="Pfam" id="PF04443"/>
    </source>
</evidence>